<dbReference type="EMBL" id="CP000867">
    <property type="protein sequence ID" value="ABX01353.1"/>
    <property type="molecule type" value="Genomic_DNA"/>
</dbReference>
<organism evidence="2">
    <name type="scientific">Methanococcus maripaludis (strain C6 / ATCC BAA-1332)</name>
    <dbReference type="NCBI Taxonomy" id="444158"/>
    <lineage>
        <taxon>Archaea</taxon>
        <taxon>Methanobacteriati</taxon>
        <taxon>Methanobacteriota</taxon>
        <taxon>Methanomada group</taxon>
        <taxon>Methanococci</taxon>
        <taxon>Methanococcales</taxon>
        <taxon>Methanococcaceae</taxon>
        <taxon>Methanococcus</taxon>
    </lineage>
</organism>
<gene>
    <name evidence="2" type="ordered locus">MmarC6_0536</name>
</gene>
<feature type="transmembrane region" description="Helical" evidence="1">
    <location>
        <begin position="17"/>
        <end position="38"/>
    </location>
</feature>
<feature type="transmembrane region" description="Helical" evidence="1">
    <location>
        <begin position="50"/>
        <end position="71"/>
    </location>
</feature>
<name>A9A6S5_METM6</name>
<reference evidence="2" key="1">
    <citation type="submission" date="2007-10" db="EMBL/GenBank/DDBJ databases">
        <title>Complete sequence of Methanococcus maripaludis C6.</title>
        <authorList>
            <consortium name="US DOE Joint Genome Institute"/>
            <person name="Copeland A."/>
            <person name="Lucas S."/>
            <person name="Lapidus A."/>
            <person name="Barry K."/>
            <person name="Glavina del Rio T."/>
            <person name="Dalin E."/>
            <person name="Tice H."/>
            <person name="Pitluck S."/>
            <person name="Clum A."/>
            <person name="Schmutz J."/>
            <person name="Larimer F."/>
            <person name="Land M."/>
            <person name="Hauser L."/>
            <person name="Kyrpides N."/>
            <person name="Mikhailova N."/>
            <person name="Sieprawska-Lupa M."/>
            <person name="Whitman W.B."/>
            <person name="Richardson P."/>
        </authorList>
    </citation>
    <scope>NUCLEOTIDE SEQUENCE [LARGE SCALE GENOMIC DNA]</scope>
    <source>
        <strain evidence="2">C6</strain>
    </source>
</reference>
<accession>A9A6S5</accession>
<dbReference type="eggNOG" id="arCOG06630">
    <property type="taxonomic scope" value="Archaea"/>
</dbReference>
<keyword evidence="1" id="KW-0812">Transmembrane</keyword>
<sequence length="75" mass="9028">MNTAFEIKKYFRRDISYVLFMAFLTFFALSFIFRISYLAMYNTIPYWSELVPQIEVCFGITMAFLILGMIFTEKY</sequence>
<dbReference type="HOGENOM" id="CLU_180509_1_0_2"/>
<dbReference type="OrthoDB" id="381190at2157"/>
<evidence type="ECO:0000313" key="2">
    <source>
        <dbReference type="EMBL" id="ABX01353.1"/>
    </source>
</evidence>
<proteinExistence type="predicted"/>
<evidence type="ECO:0000256" key="1">
    <source>
        <dbReference type="SAM" id="Phobius"/>
    </source>
</evidence>
<keyword evidence="1" id="KW-0472">Membrane</keyword>
<keyword evidence="1" id="KW-1133">Transmembrane helix</keyword>
<protein>
    <submittedName>
        <fullName evidence="2">Uncharacterized protein</fullName>
    </submittedName>
</protein>
<dbReference type="PhylomeDB" id="A9A6S5"/>
<dbReference type="AlphaFoldDB" id="A9A6S5"/>
<dbReference type="KEGG" id="mmx:MmarC6_0536"/>